<sequence>MDTDSTTGVLRPSTEDSSGPNTLILSGQSIYAENAASIPLYQLNKEVTSTSQKASSIKFERVEYDGPGEAESMASIKQRNQHLFYLVHPVNAQYRTDLPPYYITSASPGMVGNVKLHASKSLLQKFEFKTLLSAGKSSSDDKLFDQENEETLFEVKPRWKSGQYQWIDSAGKKIAHEEGKGEHKLVISVPITQQTKDALIALWALKIWHDSLETRAAKREELENLTGPIDPSSYPDSKMASRAGALAGFGGAA</sequence>
<gene>
    <name evidence="2" type="ORF">N0V84_004134</name>
</gene>
<accession>A0A9W8WG92</accession>
<dbReference type="EMBL" id="JAPEUR010000065">
    <property type="protein sequence ID" value="KAJ4323910.1"/>
    <property type="molecule type" value="Genomic_DNA"/>
</dbReference>
<evidence type="ECO:0000313" key="2">
    <source>
        <dbReference type="EMBL" id="KAJ4323910.1"/>
    </source>
</evidence>
<evidence type="ECO:0000313" key="3">
    <source>
        <dbReference type="Proteomes" id="UP001140502"/>
    </source>
</evidence>
<comment type="caution">
    <text evidence="2">The sequence shown here is derived from an EMBL/GenBank/DDBJ whole genome shotgun (WGS) entry which is preliminary data.</text>
</comment>
<organism evidence="2 3">
    <name type="scientific">Fusarium piperis</name>
    <dbReference type="NCBI Taxonomy" id="1435070"/>
    <lineage>
        <taxon>Eukaryota</taxon>
        <taxon>Fungi</taxon>
        <taxon>Dikarya</taxon>
        <taxon>Ascomycota</taxon>
        <taxon>Pezizomycotina</taxon>
        <taxon>Sordariomycetes</taxon>
        <taxon>Hypocreomycetidae</taxon>
        <taxon>Hypocreales</taxon>
        <taxon>Nectriaceae</taxon>
        <taxon>Fusarium</taxon>
        <taxon>Fusarium solani species complex</taxon>
    </lineage>
</organism>
<dbReference type="OrthoDB" id="5207784at2759"/>
<keyword evidence="3" id="KW-1185">Reference proteome</keyword>
<dbReference type="Proteomes" id="UP001140502">
    <property type="component" value="Unassembled WGS sequence"/>
</dbReference>
<evidence type="ECO:0000256" key="1">
    <source>
        <dbReference type="SAM" id="MobiDB-lite"/>
    </source>
</evidence>
<name>A0A9W8WG92_9HYPO</name>
<reference evidence="2" key="1">
    <citation type="submission" date="2022-10" db="EMBL/GenBank/DDBJ databases">
        <title>Tapping the CABI collections for fungal endophytes: first genome assemblies for Collariella, Neodidymelliopsis, Ascochyta clinopodiicola, Didymella pomorum, Didymosphaeria variabile, Neocosmospora piperis and Neocucurbitaria cava.</title>
        <authorList>
            <person name="Hill R."/>
        </authorList>
    </citation>
    <scope>NUCLEOTIDE SEQUENCE</scope>
    <source>
        <strain evidence="2">IMI 366586</strain>
    </source>
</reference>
<proteinExistence type="predicted"/>
<feature type="region of interest" description="Disordered" evidence="1">
    <location>
        <begin position="1"/>
        <end position="22"/>
    </location>
</feature>
<dbReference type="AlphaFoldDB" id="A0A9W8WG92"/>
<protein>
    <submittedName>
        <fullName evidence="2">Uncharacterized protein</fullName>
    </submittedName>
</protein>